<feature type="non-terminal residue" evidence="1">
    <location>
        <position position="1"/>
    </location>
</feature>
<accession>A0A8S2XI45</accession>
<reference evidence="1" key="1">
    <citation type="submission" date="2021-02" db="EMBL/GenBank/DDBJ databases">
        <authorList>
            <person name="Nowell W R."/>
        </authorList>
    </citation>
    <scope>NUCLEOTIDE SEQUENCE</scope>
</reference>
<proteinExistence type="predicted"/>
<protein>
    <submittedName>
        <fullName evidence="1">Uncharacterized protein</fullName>
    </submittedName>
</protein>
<comment type="caution">
    <text evidence="1">The sequence shown here is derived from an EMBL/GenBank/DDBJ whole genome shotgun (WGS) entry which is preliminary data.</text>
</comment>
<gene>
    <name evidence="1" type="ORF">GIL414_LOCUS34638</name>
</gene>
<dbReference type="Proteomes" id="UP000681720">
    <property type="component" value="Unassembled WGS sequence"/>
</dbReference>
<dbReference type="EMBL" id="CAJOBJ010080643">
    <property type="protein sequence ID" value="CAF4499471.1"/>
    <property type="molecule type" value="Genomic_DNA"/>
</dbReference>
<dbReference type="AlphaFoldDB" id="A0A8S2XI45"/>
<name>A0A8S2XI45_9BILA</name>
<sequence>IENCSKGYVPHHHAASCQQWASSSN</sequence>
<evidence type="ECO:0000313" key="2">
    <source>
        <dbReference type="Proteomes" id="UP000681720"/>
    </source>
</evidence>
<evidence type="ECO:0000313" key="1">
    <source>
        <dbReference type="EMBL" id="CAF4499471.1"/>
    </source>
</evidence>
<organism evidence="1 2">
    <name type="scientific">Rotaria magnacalcarata</name>
    <dbReference type="NCBI Taxonomy" id="392030"/>
    <lineage>
        <taxon>Eukaryota</taxon>
        <taxon>Metazoa</taxon>
        <taxon>Spiralia</taxon>
        <taxon>Gnathifera</taxon>
        <taxon>Rotifera</taxon>
        <taxon>Eurotatoria</taxon>
        <taxon>Bdelloidea</taxon>
        <taxon>Philodinida</taxon>
        <taxon>Philodinidae</taxon>
        <taxon>Rotaria</taxon>
    </lineage>
</organism>